<comment type="caution">
    <text evidence="1">The sequence shown here is derived from an EMBL/GenBank/DDBJ whole genome shotgun (WGS) entry which is preliminary data.</text>
</comment>
<proteinExistence type="predicted"/>
<protein>
    <submittedName>
        <fullName evidence="1">Uncharacterized protein</fullName>
    </submittedName>
</protein>
<keyword evidence="2" id="KW-1185">Reference proteome</keyword>
<dbReference type="AlphaFoldDB" id="A0A5C7GRU5"/>
<dbReference type="Proteomes" id="UP000323000">
    <property type="component" value="Chromosome 13"/>
</dbReference>
<reference evidence="2" key="1">
    <citation type="journal article" date="2019" name="Gigascience">
        <title>De novo genome assembly of the endangered Acer yangbiense, a plant species with extremely small populations endemic to Yunnan Province, China.</title>
        <authorList>
            <person name="Yang J."/>
            <person name="Wariss H.M."/>
            <person name="Tao L."/>
            <person name="Zhang R."/>
            <person name="Yun Q."/>
            <person name="Hollingsworth P."/>
            <person name="Dao Z."/>
            <person name="Luo G."/>
            <person name="Guo H."/>
            <person name="Ma Y."/>
            <person name="Sun W."/>
        </authorList>
    </citation>
    <scope>NUCLEOTIDE SEQUENCE [LARGE SCALE GENOMIC DNA]</scope>
    <source>
        <strain evidence="2">cv. Malutang</strain>
    </source>
</reference>
<name>A0A5C7GRU5_9ROSI</name>
<accession>A0A5C7GRU5</accession>
<evidence type="ECO:0000313" key="1">
    <source>
        <dbReference type="EMBL" id="TXG46896.1"/>
    </source>
</evidence>
<organism evidence="1 2">
    <name type="scientific">Acer yangbiense</name>
    <dbReference type="NCBI Taxonomy" id="1000413"/>
    <lineage>
        <taxon>Eukaryota</taxon>
        <taxon>Viridiplantae</taxon>
        <taxon>Streptophyta</taxon>
        <taxon>Embryophyta</taxon>
        <taxon>Tracheophyta</taxon>
        <taxon>Spermatophyta</taxon>
        <taxon>Magnoliopsida</taxon>
        <taxon>eudicotyledons</taxon>
        <taxon>Gunneridae</taxon>
        <taxon>Pentapetalae</taxon>
        <taxon>rosids</taxon>
        <taxon>malvids</taxon>
        <taxon>Sapindales</taxon>
        <taxon>Sapindaceae</taxon>
        <taxon>Hippocastanoideae</taxon>
        <taxon>Acereae</taxon>
        <taxon>Acer</taxon>
    </lineage>
</organism>
<dbReference type="EMBL" id="VAHF01000013">
    <property type="protein sequence ID" value="TXG46896.1"/>
    <property type="molecule type" value="Genomic_DNA"/>
</dbReference>
<gene>
    <name evidence="1" type="ORF">EZV62_026190</name>
</gene>
<sequence>MLEQLYVHHIMRPLLGPKHVDTGYEGFACNGGVFHAGCLLVQFLAPCSISTALQALLFSFLINTLDLDLEPSQYVTGVIMTAIQLLVTATSRNSQLNARHAAKMGIESQI</sequence>
<evidence type="ECO:0000313" key="2">
    <source>
        <dbReference type="Proteomes" id="UP000323000"/>
    </source>
</evidence>